<reference evidence="1 2" key="1">
    <citation type="submission" date="2024-09" db="EMBL/GenBank/DDBJ databases">
        <authorList>
            <person name="Sun Q."/>
            <person name="Mori K."/>
        </authorList>
    </citation>
    <scope>NUCLEOTIDE SEQUENCE [LARGE SCALE GENOMIC DNA]</scope>
    <source>
        <strain evidence="1 2">JCM 3331</strain>
    </source>
</reference>
<sequence>MTTEQHDVPADLIAIEAALGRMVYRAGALETVVRFTGESLAATTNERDELAGTTAGTVLRLTKDIASRSPDVTAEDLAELIVIFDEIRPTLDSRNVYIHGGWVRSKDQLIVMNKRKNVTANEKKGVKAEKYLVQTRPVAVKELNELADALLDLSNRVFDWTAQVLGRKHPELYPSGGDE</sequence>
<dbReference type="RefSeq" id="WP_345513451.1">
    <property type="nucleotide sequence ID" value="NZ_BAAAXD010000022.1"/>
</dbReference>
<gene>
    <name evidence="1" type="ORF">ACFFTL_37475</name>
</gene>
<dbReference type="EMBL" id="JBHMCG010000157">
    <property type="protein sequence ID" value="MFB9577819.1"/>
    <property type="molecule type" value="Genomic_DNA"/>
</dbReference>
<dbReference type="Proteomes" id="UP001589710">
    <property type="component" value="Unassembled WGS sequence"/>
</dbReference>
<evidence type="ECO:0000313" key="1">
    <source>
        <dbReference type="EMBL" id="MFB9577819.1"/>
    </source>
</evidence>
<comment type="caution">
    <text evidence="1">The sequence shown here is derived from an EMBL/GenBank/DDBJ whole genome shotgun (WGS) entry which is preliminary data.</text>
</comment>
<evidence type="ECO:0000313" key="2">
    <source>
        <dbReference type="Proteomes" id="UP001589710"/>
    </source>
</evidence>
<name>A0ABV5RIY7_9ACTN</name>
<proteinExistence type="predicted"/>
<protein>
    <submittedName>
        <fullName evidence="1">Uncharacterized protein</fullName>
    </submittedName>
</protein>
<accession>A0ABV5RIY7</accession>
<keyword evidence="2" id="KW-1185">Reference proteome</keyword>
<organism evidence="1 2">
    <name type="scientific">Streptomyces yanii</name>
    <dbReference type="NCBI Taxonomy" id="78510"/>
    <lineage>
        <taxon>Bacteria</taxon>
        <taxon>Bacillati</taxon>
        <taxon>Actinomycetota</taxon>
        <taxon>Actinomycetes</taxon>
        <taxon>Kitasatosporales</taxon>
        <taxon>Streptomycetaceae</taxon>
        <taxon>Streptomyces</taxon>
    </lineage>
</organism>